<feature type="chain" id="PRO_5021223798" evidence="1">
    <location>
        <begin position="29"/>
        <end position="842"/>
    </location>
</feature>
<dbReference type="Proteomes" id="UP000297549">
    <property type="component" value="Unassembled WGS sequence"/>
</dbReference>
<dbReference type="InterPro" id="IPR026444">
    <property type="entry name" value="Secre_tail"/>
</dbReference>
<protein>
    <submittedName>
        <fullName evidence="2">T9SS type A sorting domain-containing protein</fullName>
    </submittedName>
</protein>
<evidence type="ECO:0000313" key="3">
    <source>
        <dbReference type="Proteomes" id="UP000297549"/>
    </source>
</evidence>
<name>A0A4Z0PSF5_9BACT</name>
<dbReference type="AlphaFoldDB" id="A0A4Z0PSF5"/>
<keyword evidence="1" id="KW-0732">Signal</keyword>
<gene>
    <name evidence="2" type="ORF">E5K00_21680</name>
</gene>
<accession>A0A4Z0PSF5</accession>
<sequence>MMKLTRQQRALGLGAALLLLGGLPAAQAQTQQPATCITTPDVVSGQPNWNWEVDLYDPNYRKTWSAYTYSSAVGSNSSVVMGAPWNTNSTEQLAQIAATRDYTKAKGWQLLRVNFGCAAAEEHPWFVLYNKYTGVIRVYIWLNNVNNMNQGAMISLKQSGFRITALGSNANVLRRAPDSYLTTSPNPDTDYVSVLVTTAGSVKWASADFQTTLDPNVGNSAYTGSELVFQIHAIQKSTVDLAGQFKFTTEEATPALAGAPTPTPNVARGSTFVADSKKVIANVNSGLKGAQKVLGQINSGALEVKKFVAKGASTDATGRPNLKQYVLDLATTVADLTTPPNGNASGSAIQSILKKALKVGSGVASAIPALSFLGPVLGIMFPSDDETAAKSIPFTPTISTGEMSLKGTIETITSQNTLRIQTPGTVHNDAVRPTLPYYNCPLGVFNISNTPVLLKSAPRTVLLERGYYDEYDDWNRQWYQQPFTTNMDLVVYKLNNDLNPVFNASAGVTPLSVQGALVFRRHNRPSDSRNGDYGTAATDLLADPYTYYDYAMNTHVTSSSNPMLQQFEAGNLTVNTMNASSIEFQTPFVNVNCLKGVTAQVPADVSVFVRVRAMFTRNDAPSEPPIVLVYDYAVQETPNANVTHAYPVAGSATDYWPVSQPGSGYQTLGIYGDEFSPLVFGTAAGSAGNNLVVRAGNSIEVEGTVHIPAGSTMAFTTEFQPVSCTTNSLAASVSGTGCEAYAQTWWRPEKVLAAAQPETAPTRLEVFPNPTRGAFSVEPHVAAGETVHLTVHNLLGQQLYAQDYVYQGHALLVTHAALPTGMYVVKVSSAKTGVRTATLQVN</sequence>
<keyword evidence="3" id="KW-1185">Reference proteome</keyword>
<dbReference type="RefSeq" id="WP_135465408.1">
    <property type="nucleotide sequence ID" value="NZ_SRLC01000003.1"/>
</dbReference>
<organism evidence="2 3">
    <name type="scientific">Hymenobacter aquaticus</name>
    <dbReference type="NCBI Taxonomy" id="1867101"/>
    <lineage>
        <taxon>Bacteria</taxon>
        <taxon>Pseudomonadati</taxon>
        <taxon>Bacteroidota</taxon>
        <taxon>Cytophagia</taxon>
        <taxon>Cytophagales</taxon>
        <taxon>Hymenobacteraceae</taxon>
        <taxon>Hymenobacter</taxon>
    </lineage>
</organism>
<dbReference type="NCBIfam" id="TIGR04183">
    <property type="entry name" value="Por_Secre_tail"/>
    <property type="match status" value="1"/>
</dbReference>
<evidence type="ECO:0000313" key="2">
    <source>
        <dbReference type="EMBL" id="TGE20608.1"/>
    </source>
</evidence>
<reference evidence="2 3" key="1">
    <citation type="submission" date="2019-04" db="EMBL/GenBank/DDBJ databases">
        <authorList>
            <person name="Feng G."/>
            <person name="Zhang J."/>
            <person name="Zhu H."/>
        </authorList>
    </citation>
    <scope>NUCLEOTIDE SEQUENCE [LARGE SCALE GENOMIC DNA]</scope>
    <source>
        <strain evidence="2 3">JCM 31653</strain>
    </source>
</reference>
<feature type="signal peptide" evidence="1">
    <location>
        <begin position="1"/>
        <end position="28"/>
    </location>
</feature>
<comment type="caution">
    <text evidence="2">The sequence shown here is derived from an EMBL/GenBank/DDBJ whole genome shotgun (WGS) entry which is preliminary data.</text>
</comment>
<dbReference type="OrthoDB" id="7061696at2"/>
<dbReference type="EMBL" id="SRLC01000003">
    <property type="protein sequence ID" value="TGE20608.1"/>
    <property type="molecule type" value="Genomic_DNA"/>
</dbReference>
<proteinExistence type="predicted"/>
<evidence type="ECO:0000256" key="1">
    <source>
        <dbReference type="SAM" id="SignalP"/>
    </source>
</evidence>